<proteinExistence type="predicted"/>
<feature type="compositionally biased region" description="Acidic residues" evidence="1">
    <location>
        <begin position="324"/>
        <end position="333"/>
    </location>
</feature>
<accession>A0A6G1KJJ3</accession>
<feature type="region of interest" description="Disordered" evidence="1">
    <location>
        <begin position="1"/>
        <end position="154"/>
    </location>
</feature>
<feature type="region of interest" description="Disordered" evidence="1">
    <location>
        <begin position="267"/>
        <end position="420"/>
    </location>
</feature>
<feature type="compositionally biased region" description="Basic and acidic residues" evidence="1">
    <location>
        <begin position="310"/>
        <end position="323"/>
    </location>
</feature>
<dbReference type="EMBL" id="MU005766">
    <property type="protein sequence ID" value="KAF2712793.1"/>
    <property type="molecule type" value="Genomic_DNA"/>
</dbReference>
<feature type="compositionally biased region" description="Low complexity" evidence="1">
    <location>
        <begin position="70"/>
        <end position="82"/>
    </location>
</feature>
<feature type="compositionally biased region" description="Basic residues" evidence="1">
    <location>
        <begin position="223"/>
        <end position="235"/>
    </location>
</feature>
<feature type="region of interest" description="Disordered" evidence="1">
    <location>
        <begin position="195"/>
        <end position="247"/>
    </location>
</feature>
<evidence type="ECO:0000256" key="1">
    <source>
        <dbReference type="SAM" id="MobiDB-lite"/>
    </source>
</evidence>
<dbReference type="OrthoDB" id="5398515at2759"/>
<name>A0A6G1KJJ3_9PLEO</name>
<organism evidence="2 3">
    <name type="scientific">Pleomassaria siparia CBS 279.74</name>
    <dbReference type="NCBI Taxonomy" id="1314801"/>
    <lineage>
        <taxon>Eukaryota</taxon>
        <taxon>Fungi</taxon>
        <taxon>Dikarya</taxon>
        <taxon>Ascomycota</taxon>
        <taxon>Pezizomycotina</taxon>
        <taxon>Dothideomycetes</taxon>
        <taxon>Pleosporomycetidae</taxon>
        <taxon>Pleosporales</taxon>
        <taxon>Pleomassariaceae</taxon>
        <taxon>Pleomassaria</taxon>
    </lineage>
</organism>
<sequence length="420" mass="47216">MERTPSPTGRRLNTPPAPKHGYDDSYQPYSLRKSTRVASQRSQMSQSPGRSRISRTVRDVTPTSVKKPRSTTLTAASFTLSPPASPTSPHPTLRSPRSTRRAHFQSAPLDSDSDHVAPTPARRHLSAMNTRGMLPTPAKTPQKRVVKEETLSSTARVLFPTKPATIEDAMPTPRKSRKNRKDVFTLESFAEQMSETENIEIYTDSNARIPTRDDEEENPFITKKGKGKARATTRARKTDAKTQQMEEAVNRDKGMIYLFRGKKIFRKFHDGPPSNASDNEAESSADELRRHAGPATHQRLTRSSIKPRLLFKEEIQQQKREMGPDDVDEEAVTDIEAPPIATPSRRSRKTVGLVPFEETTPPPTVKPKREISFDSWTRVKSSNRESNSSRESKKRSGDLMESTAEKRTRSEHSTAMDIDS</sequence>
<feature type="compositionally biased region" description="Polar residues" evidence="1">
    <location>
        <begin position="36"/>
        <end position="49"/>
    </location>
</feature>
<evidence type="ECO:0000313" key="3">
    <source>
        <dbReference type="Proteomes" id="UP000799428"/>
    </source>
</evidence>
<protein>
    <submittedName>
        <fullName evidence="2">Uncharacterized protein</fullName>
    </submittedName>
</protein>
<keyword evidence="3" id="KW-1185">Reference proteome</keyword>
<dbReference type="AlphaFoldDB" id="A0A6G1KJJ3"/>
<feature type="compositionally biased region" description="Basic and acidic residues" evidence="1">
    <location>
        <begin position="387"/>
        <end position="414"/>
    </location>
</feature>
<evidence type="ECO:0000313" key="2">
    <source>
        <dbReference type="EMBL" id="KAF2712793.1"/>
    </source>
</evidence>
<reference evidence="2" key="1">
    <citation type="journal article" date="2020" name="Stud. Mycol.">
        <title>101 Dothideomycetes genomes: a test case for predicting lifestyles and emergence of pathogens.</title>
        <authorList>
            <person name="Haridas S."/>
            <person name="Albert R."/>
            <person name="Binder M."/>
            <person name="Bloem J."/>
            <person name="Labutti K."/>
            <person name="Salamov A."/>
            <person name="Andreopoulos B."/>
            <person name="Baker S."/>
            <person name="Barry K."/>
            <person name="Bills G."/>
            <person name="Bluhm B."/>
            <person name="Cannon C."/>
            <person name="Castanera R."/>
            <person name="Culley D."/>
            <person name="Daum C."/>
            <person name="Ezra D."/>
            <person name="Gonzalez J."/>
            <person name="Henrissat B."/>
            <person name="Kuo A."/>
            <person name="Liang C."/>
            <person name="Lipzen A."/>
            <person name="Lutzoni F."/>
            <person name="Magnuson J."/>
            <person name="Mondo S."/>
            <person name="Nolan M."/>
            <person name="Ohm R."/>
            <person name="Pangilinan J."/>
            <person name="Park H.-J."/>
            <person name="Ramirez L."/>
            <person name="Alfaro M."/>
            <person name="Sun H."/>
            <person name="Tritt A."/>
            <person name="Yoshinaga Y."/>
            <person name="Zwiers L.-H."/>
            <person name="Turgeon B."/>
            <person name="Goodwin S."/>
            <person name="Spatafora J."/>
            <person name="Crous P."/>
            <person name="Grigoriev I."/>
        </authorList>
    </citation>
    <scope>NUCLEOTIDE SEQUENCE</scope>
    <source>
        <strain evidence="2">CBS 279.74</strain>
    </source>
</reference>
<gene>
    <name evidence="2" type="ORF">K504DRAFT_372718</name>
</gene>
<dbReference type="Proteomes" id="UP000799428">
    <property type="component" value="Unassembled WGS sequence"/>
</dbReference>